<feature type="region of interest" description="Disordered" evidence="1">
    <location>
        <begin position="185"/>
        <end position="253"/>
    </location>
</feature>
<feature type="region of interest" description="Disordered" evidence="1">
    <location>
        <begin position="71"/>
        <end position="117"/>
    </location>
</feature>
<dbReference type="SUPFAM" id="SSF53098">
    <property type="entry name" value="Ribonuclease H-like"/>
    <property type="match status" value="1"/>
</dbReference>
<dbReference type="Gene3D" id="3.30.420.10">
    <property type="entry name" value="Ribonuclease H-like superfamily/Ribonuclease H"/>
    <property type="match status" value="1"/>
</dbReference>
<accession>A0A813A187</accession>
<keyword evidence="4" id="KW-1185">Reference proteome</keyword>
<feature type="compositionally biased region" description="Polar residues" evidence="1">
    <location>
        <begin position="93"/>
        <end position="104"/>
    </location>
</feature>
<feature type="region of interest" description="Disordered" evidence="1">
    <location>
        <begin position="125"/>
        <end position="144"/>
    </location>
</feature>
<dbReference type="Proteomes" id="UP000601435">
    <property type="component" value="Unassembled WGS sequence"/>
</dbReference>
<feature type="region of interest" description="Disordered" evidence="1">
    <location>
        <begin position="1"/>
        <end position="27"/>
    </location>
</feature>
<gene>
    <name evidence="3" type="ORF">SNEC2469_LOCUS26007</name>
</gene>
<feature type="compositionally biased region" description="Polar residues" evidence="1">
    <location>
        <begin position="16"/>
        <end position="27"/>
    </location>
</feature>
<dbReference type="GO" id="GO:0015074">
    <property type="term" value="P:DNA integration"/>
    <property type="evidence" value="ECO:0007669"/>
    <property type="project" value="InterPro"/>
</dbReference>
<evidence type="ECO:0000256" key="1">
    <source>
        <dbReference type="SAM" id="MobiDB-lite"/>
    </source>
</evidence>
<organism evidence="3 4">
    <name type="scientific">Symbiodinium necroappetens</name>
    <dbReference type="NCBI Taxonomy" id="1628268"/>
    <lineage>
        <taxon>Eukaryota</taxon>
        <taxon>Sar</taxon>
        <taxon>Alveolata</taxon>
        <taxon>Dinophyceae</taxon>
        <taxon>Suessiales</taxon>
        <taxon>Symbiodiniaceae</taxon>
        <taxon>Symbiodinium</taxon>
    </lineage>
</organism>
<dbReference type="PROSITE" id="PS50994">
    <property type="entry name" value="INTEGRASE"/>
    <property type="match status" value="1"/>
</dbReference>
<feature type="compositionally biased region" description="Polar residues" evidence="1">
    <location>
        <begin position="125"/>
        <end position="134"/>
    </location>
</feature>
<dbReference type="OrthoDB" id="10394962at2759"/>
<feature type="compositionally biased region" description="Low complexity" evidence="1">
    <location>
        <begin position="227"/>
        <end position="253"/>
    </location>
</feature>
<dbReference type="InterPro" id="IPR012337">
    <property type="entry name" value="RNaseH-like_sf"/>
</dbReference>
<feature type="compositionally biased region" description="Basic and acidic residues" evidence="1">
    <location>
        <begin position="207"/>
        <end position="223"/>
    </location>
</feature>
<evidence type="ECO:0000259" key="2">
    <source>
        <dbReference type="PROSITE" id="PS50994"/>
    </source>
</evidence>
<name>A0A813A187_9DINO</name>
<feature type="domain" description="Integrase catalytic" evidence="2">
    <location>
        <begin position="1101"/>
        <end position="1281"/>
    </location>
</feature>
<feature type="region of interest" description="Disordered" evidence="1">
    <location>
        <begin position="718"/>
        <end position="743"/>
    </location>
</feature>
<dbReference type="EMBL" id="CAJNJA010052175">
    <property type="protein sequence ID" value="CAE7845888.1"/>
    <property type="molecule type" value="Genomic_DNA"/>
</dbReference>
<dbReference type="GO" id="GO:0003676">
    <property type="term" value="F:nucleic acid binding"/>
    <property type="evidence" value="ECO:0007669"/>
    <property type="project" value="InterPro"/>
</dbReference>
<protein>
    <recommendedName>
        <fullName evidence="2">Integrase catalytic domain-containing protein</fullName>
    </recommendedName>
</protein>
<dbReference type="InterPro" id="IPR036397">
    <property type="entry name" value="RNaseH_sf"/>
</dbReference>
<reference evidence="3" key="1">
    <citation type="submission" date="2021-02" db="EMBL/GenBank/DDBJ databases">
        <authorList>
            <person name="Dougan E. K."/>
            <person name="Rhodes N."/>
            <person name="Thang M."/>
            <person name="Chan C."/>
        </authorList>
    </citation>
    <scope>NUCLEOTIDE SEQUENCE</scope>
</reference>
<evidence type="ECO:0000313" key="4">
    <source>
        <dbReference type="Proteomes" id="UP000601435"/>
    </source>
</evidence>
<comment type="caution">
    <text evidence="3">The sequence shown here is derived from an EMBL/GenBank/DDBJ whole genome shotgun (WGS) entry which is preliminary data.</text>
</comment>
<dbReference type="InterPro" id="IPR001584">
    <property type="entry name" value="Integrase_cat-core"/>
</dbReference>
<proteinExistence type="predicted"/>
<feature type="compositionally biased region" description="Polar residues" evidence="1">
    <location>
        <begin position="725"/>
        <end position="738"/>
    </location>
</feature>
<sequence>MEGMNPNAHDLPDHQVMSTQGYGTLPNSALVNGITPLQQLDLDGEIRQPQQSATMENPALVAGQAQAGNVAGGVKASTPPPPPSGQAMGYGSTGASVASMSHDSQAGGRGDTSERLGGARCATSRNEVQPQFGAQPNLEGGSSVDATEVCGHRFAQLEEQAPQLYTHVAGQAKAKADTPCRNFLTDAGCSRGSKGEAKGGGKGGKGGHQDNPKAKASSEKPGESVEGAKSSAPAPKAGGASQASAVSSSTAAPTDSSKLKAMIAEAHQMLQDLKATSSGQESRSSVELPKMAMMWSDLPDIPQLPQLNFVPEKDALLDSGASHALRKPKDQEEAANAERIEVILAGDERRSLRQNAGGTILSDAPSAQTILPLGALVRELGCSVKWSRKGLTLRHPAYGVLRTQIRGGCPQLAETEALRLISDLEQKRLERFEGQLCELQAKIEAVEGSSWEEPVCKYLTQGDRKELMVAVSRLEIPDDSVTQAMYSRVRDLSKGKEWEYLKELGFSRAKRRRLMKSNRWMVHPDDKGEAFTALGELGESFKVQARTFNEYQTHAASGLLLWAASQGKLGCVTMHVDSQEDMALCVLLWILNSFATGASMPMSLMTSPELGSQWQSMIAGLALRVITLDGRIAVSTIPLPELEFTQSRAGFAREVLRSIRRVYGKSDPGPSTAQWTEQLDRELAHNMTFHPEINVADDGVLSCSDHCASSVSTRKAKYPKRRRIATSQQVMNGESRSGGTTGTPVLAAVDAAKLEEWRLHLAAGHQPYRKDCATCVASAAIGHAHRRVAHKTPCSLSLDIAGPFKKGGKSVDGGLTYFERDVKYVLVASYRAPLTFFRPSEKPTSEDTKLPDEEFESLGVEDQAVFEEEAEEPRLDGEEEKDEEGFLLSDEEPVKAEMRKIVGPFDEVVARAPRYMPPRRRFARLDSQESQRWYDPDAATALQFPLGYPPPLQDRWEDLVIPSFDEDCLVEHFIPIALYMNRNQDWDEDSDVVFVDQDGELEPTVVARVLRYEGHVSPARNEFWYFRVYNLLEDKEETYFILEEFSTRADTANFPPRPPNLVPPPSPFDGYEAPPRLAMMQEDVDYGEYVLSECEEHGHSNASKPQDQESMASWLEADLENLASVSEEVLSKEALKAKVEELSKPVPQGSVILAKALVSRKGSEVLMALQEIVVQLEQYGLFVSKVHTDRAREFLSYKRVRSWLASKGIARSFTSGIEPAANGSGESAVKWVKRRVRQLLISSKAPASQWPAAMQWAVTKQIREKLPVGTVSEGHVIIKSTGEYTTCKGIKLGVERLEEHVPLPVVEGTIDMPAKRLREKTRLASLETERAVQESEVLAGELHRLQDFSREKCQLLLRASGIEKSNKPGVRGAPESMILGGYVQGGFKGATKETLRRPNLTKFLNERGEGTAEKVQDFESWVSWKEKVSVNNGLSTSESMNPEGVKQVKESEEGTFLHHLSNVLRVQVVNSRGQVQGDLEPVSVEEILQSLVAAAQKELNSLQSLGAIIRHTGRDAQRCGKYRGPSTATEKLHDIGASTAMPP</sequence>
<evidence type="ECO:0000313" key="3">
    <source>
        <dbReference type="EMBL" id="CAE7845888.1"/>
    </source>
</evidence>